<proteinExistence type="predicted"/>
<sequence>MVQIHRRVHERHPELDAGDVEAAWENYRFAAVRVPGEQEMRTGYDPHGRYIEMVGVLLADGVWLIYHAMTPPSKKTLKEIESARRRGY</sequence>
<evidence type="ECO:0000313" key="2">
    <source>
        <dbReference type="Proteomes" id="UP000095468"/>
    </source>
</evidence>
<name>A0A174G5W8_9ACTN</name>
<dbReference type="RefSeq" id="WP_055287574.1">
    <property type="nucleotide sequence ID" value="NZ_CYYP01000023.1"/>
</dbReference>
<dbReference type="EMBL" id="CYYP01000023">
    <property type="protein sequence ID" value="CUO57823.1"/>
    <property type="molecule type" value="Genomic_DNA"/>
</dbReference>
<reference evidence="1 2" key="1">
    <citation type="submission" date="2015-09" db="EMBL/GenBank/DDBJ databases">
        <authorList>
            <consortium name="Pathogen Informatics"/>
        </authorList>
    </citation>
    <scope>NUCLEOTIDE SEQUENCE [LARGE SCALE GENOMIC DNA]</scope>
    <source>
        <strain evidence="1 2">2789STDY5608823</strain>
    </source>
</reference>
<dbReference type="AlphaFoldDB" id="A0A174G5W8"/>
<gene>
    <name evidence="1" type="ORF">ERS852381_01876</name>
</gene>
<accession>A0A174G5W8</accession>
<organism evidence="1 2">
    <name type="scientific">Collinsella aerofaciens</name>
    <dbReference type="NCBI Taxonomy" id="74426"/>
    <lineage>
        <taxon>Bacteria</taxon>
        <taxon>Bacillati</taxon>
        <taxon>Actinomycetota</taxon>
        <taxon>Coriobacteriia</taxon>
        <taxon>Coriobacteriales</taxon>
        <taxon>Coriobacteriaceae</taxon>
        <taxon>Collinsella</taxon>
    </lineage>
</organism>
<dbReference type="Proteomes" id="UP000095468">
    <property type="component" value="Unassembled WGS sequence"/>
</dbReference>
<protein>
    <recommendedName>
        <fullName evidence="3">BrnT family toxin</fullName>
    </recommendedName>
</protein>
<evidence type="ECO:0000313" key="1">
    <source>
        <dbReference type="EMBL" id="CUO57823.1"/>
    </source>
</evidence>
<evidence type="ECO:0008006" key="3">
    <source>
        <dbReference type="Google" id="ProtNLM"/>
    </source>
</evidence>